<proteinExistence type="predicted"/>
<name>A0ABW1ZE27_9BACT</name>
<keyword evidence="2" id="KW-1185">Reference proteome</keyword>
<comment type="caution">
    <text evidence="1">The sequence shown here is derived from an EMBL/GenBank/DDBJ whole genome shotgun (WGS) entry which is preliminary data.</text>
</comment>
<accession>A0ABW1ZE27</accession>
<protein>
    <submittedName>
        <fullName evidence="1">Uncharacterized protein</fullName>
    </submittedName>
</protein>
<reference evidence="2" key="1">
    <citation type="journal article" date="2019" name="Int. J. Syst. Evol. Microbiol.">
        <title>The Global Catalogue of Microorganisms (GCM) 10K type strain sequencing project: providing services to taxonomists for standard genome sequencing and annotation.</title>
        <authorList>
            <consortium name="The Broad Institute Genomics Platform"/>
            <consortium name="The Broad Institute Genome Sequencing Center for Infectious Disease"/>
            <person name="Wu L."/>
            <person name="Ma J."/>
        </authorList>
    </citation>
    <scope>NUCLEOTIDE SEQUENCE [LARGE SCALE GENOMIC DNA]</scope>
    <source>
        <strain evidence="2">CGMCC 1.16026</strain>
    </source>
</reference>
<evidence type="ECO:0000313" key="2">
    <source>
        <dbReference type="Proteomes" id="UP001596391"/>
    </source>
</evidence>
<sequence length="87" mass="10112">MAPSDNLDKYVPEFDEQQMRARVAGMSRDQLLDMLMRSYKQVRILGKQLEQAEKRFAEIRAILDQPSDLLSLPGIPTADDIRRMMEE</sequence>
<dbReference type="RefSeq" id="WP_263370117.1">
    <property type="nucleotide sequence ID" value="NZ_JAGSYD010000001.1"/>
</dbReference>
<dbReference type="Proteomes" id="UP001596391">
    <property type="component" value="Unassembled WGS sequence"/>
</dbReference>
<gene>
    <name evidence="1" type="ORF">ACFQBQ_12805</name>
</gene>
<dbReference type="EMBL" id="JBHSWI010000001">
    <property type="protein sequence ID" value="MFC6646448.1"/>
    <property type="molecule type" value="Genomic_DNA"/>
</dbReference>
<evidence type="ECO:0000313" key="1">
    <source>
        <dbReference type="EMBL" id="MFC6646448.1"/>
    </source>
</evidence>
<organism evidence="1 2">
    <name type="scientific">Granulicella cerasi</name>
    <dbReference type="NCBI Taxonomy" id="741063"/>
    <lineage>
        <taxon>Bacteria</taxon>
        <taxon>Pseudomonadati</taxon>
        <taxon>Acidobacteriota</taxon>
        <taxon>Terriglobia</taxon>
        <taxon>Terriglobales</taxon>
        <taxon>Acidobacteriaceae</taxon>
        <taxon>Granulicella</taxon>
    </lineage>
</organism>